<proteinExistence type="predicted"/>
<evidence type="ECO:0000313" key="1">
    <source>
        <dbReference type="EMBL" id="MFE8702177.1"/>
    </source>
</evidence>
<gene>
    <name evidence="1" type="ORF">ACFYKX_16380</name>
</gene>
<keyword evidence="2" id="KW-1185">Reference proteome</keyword>
<sequence length="42" mass="4754">MKEFVGHCFICKKELYCLEGFFDGVVAGEQLLCFTCSEGNEE</sequence>
<name>A0ABW6KDD7_9BACI</name>
<evidence type="ECO:0000313" key="2">
    <source>
        <dbReference type="Proteomes" id="UP001601059"/>
    </source>
</evidence>
<comment type="caution">
    <text evidence="1">The sequence shown here is derived from an EMBL/GenBank/DDBJ whole genome shotgun (WGS) entry which is preliminary data.</text>
</comment>
<organism evidence="1 2">
    <name type="scientific">Cytobacillus spartinae</name>
    <dbReference type="NCBI Taxonomy" id="3299023"/>
    <lineage>
        <taxon>Bacteria</taxon>
        <taxon>Bacillati</taxon>
        <taxon>Bacillota</taxon>
        <taxon>Bacilli</taxon>
        <taxon>Bacillales</taxon>
        <taxon>Bacillaceae</taxon>
        <taxon>Cytobacillus</taxon>
    </lineage>
</organism>
<accession>A0ABW6KDD7</accession>
<protein>
    <recommendedName>
        <fullName evidence="3">SR1 protein</fullName>
    </recommendedName>
</protein>
<dbReference type="RefSeq" id="WP_389362138.1">
    <property type="nucleotide sequence ID" value="NZ_JBIACK010000008.1"/>
</dbReference>
<dbReference type="Proteomes" id="UP001601059">
    <property type="component" value="Unassembled WGS sequence"/>
</dbReference>
<evidence type="ECO:0008006" key="3">
    <source>
        <dbReference type="Google" id="ProtNLM"/>
    </source>
</evidence>
<reference evidence="1 2" key="1">
    <citation type="submission" date="2024-08" db="EMBL/GenBank/DDBJ databases">
        <title>Two novel Cytobacillus novel species.</title>
        <authorList>
            <person name="Liu G."/>
        </authorList>
    </citation>
    <scope>NUCLEOTIDE SEQUENCE [LARGE SCALE GENOMIC DNA]</scope>
    <source>
        <strain evidence="1 2">FJAT-54145</strain>
    </source>
</reference>
<dbReference type="EMBL" id="JBIACK010000008">
    <property type="protein sequence ID" value="MFE8702177.1"/>
    <property type="molecule type" value="Genomic_DNA"/>
</dbReference>